<evidence type="ECO:0000313" key="2">
    <source>
        <dbReference type="EMBL" id="CAN95179.1"/>
    </source>
</evidence>
<dbReference type="KEGG" id="scl:sce5016"/>
<evidence type="ECO:0000259" key="1">
    <source>
        <dbReference type="SMART" id="SM00382"/>
    </source>
</evidence>
<dbReference type="InterPro" id="IPR027417">
    <property type="entry name" value="P-loop_NTPase"/>
</dbReference>
<accession>A9FL51</accession>
<gene>
    <name evidence="2" type="ordered locus">sce5016</name>
</gene>
<dbReference type="STRING" id="448385.sce5016"/>
<dbReference type="Gene3D" id="3.40.50.300">
    <property type="entry name" value="P-loop containing nucleotide triphosphate hydrolases"/>
    <property type="match status" value="1"/>
</dbReference>
<protein>
    <recommendedName>
        <fullName evidence="1">AAA+ ATPase domain-containing protein</fullName>
    </recommendedName>
</protein>
<proteinExistence type="predicted"/>
<reference evidence="2 3" key="1">
    <citation type="journal article" date="2007" name="Nat. Biotechnol.">
        <title>Complete genome sequence of the myxobacterium Sorangium cellulosum.</title>
        <authorList>
            <person name="Schneiker S."/>
            <person name="Perlova O."/>
            <person name="Kaiser O."/>
            <person name="Gerth K."/>
            <person name="Alici A."/>
            <person name="Altmeyer M.O."/>
            <person name="Bartels D."/>
            <person name="Bekel T."/>
            <person name="Beyer S."/>
            <person name="Bode E."/>
            <person name="Bode H.B."/>
            <person name="Bolten C.J."/>
            <person name="Choudhuri J.V."/>
            <person name="Doss S."/>
            <person name="Elnakady Y.A."/>
            <person name="Frank B."/>
            <person name="Gaigalat L."/>
            <person name="Goesmann A."/>
            <person name="Groeger C."/>
            <person name="Gross F."/>
            <person name="Jelsbak L."/>
            <person name="Jelsbak L."/>
            <person name="Kalinowski J."/>
            <person name="Kegler C."/>
            <person name="Knauber T."/>
            <person name="Konietzny S."/>
            <person name="Kopp M."/>
            <person name="Krause L."/>
            <person name="Krug D."/>
            <person name="Linke B."/>
            <person name="Mahmud T."/>
            <person name="Martinez-Arias R."/>
            <person name="McHardy A.C."/>
            <person name="Merai M."/>
            <person name="Meyer F."/>
            <person name="Mormann S."/>
            <person name="Munoz-Dorado J."/>
            <person name="Perez J."/>
            <person name="Pradella S."/>
            <person name="Rachid S."/>
            <person name="Raddatz G."/>
            <person name="Rosenau F."/>
            <person name="Rueckert C."/>
            <person name="Sasse F."/>
            <person name="Scharfe M."/>
            <person name="Schuster S.C."/>
            <person name="Suen G."/>
            <person name="Treuner-Lange A."/>
            <person name="Velicer G.J."/>
            <person name="Vorholter F.-J."/>
            <person name="Weissman K.J."/>
            <person name="Welch R.D."/>
            <person name="Wenzel S.C."/>
            <person name="Whitworth D.E."/>
            <person name="Wilhelm S."/>
            <person name="Wittmann C."/>
            <person name="Bloecker H."/>
            <person name="Puehler A."/>
            <person name="Mueller R."/>
        </authorList>
    </citation>
    <scope>NUCLEOTIDE SEQUENCE [LARGE SCALE GENOMIC DNA]</scope>
    <source>
        <strain evidence="3">So ce56</strain>
    </source>
</reference>
<dbReference type="Gene3D" id="1.25.40.10">
    <property type="entry name" value="Tetratricopeptide repeat domain"/>
    <property type="match status" value="1"/>
</dbReference>
<name>A9FL51_SORC5</name>
<dbReference type="HOGENOM" id="CLU_389741_0_0_7"/>
<dbReference type="Proteomes" id="UP000002139">
    <property type="component" value="Chromosome"/>
</dbReference>
<evidence type="ECO:0000313" key="3">
    <source>
        <dbReference type="Proteomes" id="UP000002139"/>
    </source>
</evidence>
<dbReference type="AlphaFoldDB" id="A9FL51"/>
<dbReference type="InterPro" id="IPR003593">
    <property type="entry name" value="AAA+_ATPase"/>
</dbReference>
<keyword evidence="3" id="KW-1185">Reference proteome</keyword>
<sequence>MAPRSFHTEAASREPHDGRWGLQNRPWPVCARHGIGSYMAVLLEEAVAQLRELIEAGATRIAIQAPPGSGKTTVLDALAVALAGSRRVVRIALPEADDAALVALVDAAIQLGFASPDLLDRVVPRHEPARVSWSEKLAAVREALACTGSDVLVLVDDPRFQAASGPESELFTRRAVEVTETLLRASAGTIVLAGSRIPDGVAEHASFRLPLVLDPVQAQADDATGRLDGGPLRALSPVVQQVLRALRAAGVDVGHARPPQLRLDSLVERELGRVFHEDVELRRTVARLAVLRVPFAPELLERAGLASLGERSRNVAALLLHTLDDGACTVPAALAREIRALLSDDLAAEAHRFAAVYHRDRHERARQREDVAAAIREELEEIYHLTRIGDAAALLARSLQFVEQYDALGKSLSQKALGAPREQEESLRRDAVRAYERAIEHDRKDAYAHHYIGYNLDLLGSEPERVEREYVAARDLDPGHPWHHGRYIGFLVTRAWMDEAREAWERALGDLADTGGPLQPAIYEDLHAQIARLLLARSELDFAADVLEDVPGEVRAMPWWRALYQLQVCLEEDRDERLVFPPAVSLDDRWDGPHLVAAVQDLDKVQRWRPGRVMGRDARGVLLRVAQRLAHAAEPTLSTLHVDLRALREEWHAQPAWLAVGTFVELNEYPDGTKMLKTWDRRSSSFDAIPYLPKLFPAPDRYIRRAFA</sequence>
<dbReference type="SMART" id="SM00382">
    <property type="entry name" value="AAA"/>
    <property type="match status" value="1"/>
</dbReference>
<dbReference type="SUPFAM" id="SSF52540">
    <property type="entry name" value="P-loop containing nucleoside triphosphate hydrolases"/>
    <property type="match status" value="1"/>
</dbReference>
<dbReference type="EMBL" id="AM746676">
    <property type="protein sequence ID" value="CAN95179.1"/>
    <property type="molecule type" value="Genomic_DNA"/>
</dbReference>
<dbReference type="InterPro" id="IPR011990">
    <property type="entry name" value="TPR-like_helical_dom_sf"/>
</dbReference>
<feature type="domain" description="AAA+ ATPase" evidence="1">
    <location>
        <begin position="57"/>
        <end position="215"/>
    </location>
</feature>
<dbReference type="SUPFAM" id="SSF48452">
    <property type="entry name" value="TPR-like"/>
    <property type="match status" value="1"/>
</dbReference>
<organism evidence="2 3">
    <name type="scientific">Sorangium cellulosum (strain So ce56)</name>
    <name type="common">Polyangium cellulosum (strain So ce56)</name>
    <dbReference type="NCBI Taxonomy" id="448385"/>
    <lineage>
        <taxon>Bacteria</taxon>
        <taxon>Pseudomonadati</taxon>
        <taxon>Myxococcota</taxon>
        <taxon>Polyangia</taxon>
        <taxon>Polyangiales</taxon>
        <taxon>Polyangiaceae</taxon>
        <taxon>Sorangium</taxon>
    </lineage>
</organism>